<keyword evidence="1" id="KW-0472">Membrane</keyword>
<comment type="caution">
    <text evidence="2">The sequence shown here is derived from an EMBL/GenBank/DDBJ whole genome shotgun (WGS) entry which is preliminary data.</text>
</comment>
<dbReference type="OrthoDB" id="7698234at2"/>
<name>A0A561F135_9ACTN</name>
<reference evidence="2 3" key="1">
    <citation type="submission" date="2019-06" db="EMBL/GenBank/DDBJ databases">
        <title>Sequencing the genomes of 1000 actinobacteria strains.</title>
        <authorList>
            <person name="Klenk H.-P."/>
        </authorList>
    </citation>
    <scope>NUCLEOTIDE SEQUENCE [LARGE SCALE GENOMIC DNA]</scope>
    <source>
        <strain evidence="2 3">DSM 41649</strain>
    </source>
</reference>
<evidence type="ECO:0000313" key="2">
    <source>
        <dbReference type="EMBL" id="TWE21573.1"/>
    </source>
</evidence>
<dbReference type="Proteomes" id="UP000318416">
    <property type="component" value="Unassembled WGS sequence"/>
</dbReference>
<dbReference type="RefSeq" id="WP_145796582.1">
    <property type="nucleotide sequence ID" value="NZ_BAAABR010000024.1"/>
</dbReference>
<feature type="transmembrane region" description="Helical" evidence="1">
    <location>
        <begin position="82"/>
        <end position="101"/>
    </location>
</feature>
<keyword evidence="3" id="KW-1185">Reference proteome</keyword>
<proteinExistence type="predicted"/>
<feature type="transmembrane region" description="Helical" evidence="1">
    <location>
        <begin position="58"/>
        <end position="76"/>
    </location>
</feature>
<dbReference type="EMBL" id="VIVR01000001">
    <property type="protein sequence ID" value="TWE21573.1"/>
    <property type="molecule type" value="Genomic_DNA"/>
</dbReference>
<sequence length="109" mass="11213">MAAGIVLTALGVEGVVAHAGSSHHLGWFYAAVLCGGIAAYLAGLLVFGWIAVKVWGPFRLAALILTLAWCPAAAALPPLAALGGVLVVLAAVGAAETWRYAELRRHVRT</sequence>
<gene>
    <name evidence="2" type="ORF">FB465_6765</name>
</gene>
<evidence type="ECO:0000256" key="1">
    <source>
        <dbReference type="SAM" id="Phobius"/>
    </source>
</evidence>
<dbReference type="AlphaFoldDB" id="A0A561F135"/>
<protein>
    <submittedName>
        <fullName evidence="2">Low temperature requirement A protein (LtrA)</fullName>
    </submittedName>
</protein>
<dbReference type="Pfam" id="PF06772">
    <property type="entry name" value="LtrA"/>
    <property type="match status" value="1"/>
</dbReference>
<accession>A0A561F135</accession>
<keyword evidence="1" id="KW-0812">Transmembrane</keyword>
<dbReference type="InterPro" id="IPR010640">
    <property type="entry name" value="Low_temperature_requirement_A"/>
</dbReference>
<evidence type="ECO:0000313" key="3">
    <source>
        <dbReference type="Proteomes" id="UP000318416"/>
    </source>
</evidence>
<organism evidence="2 3">
    <name type="scientific">Kitasatospora atroaurantiaca</name>
    <dbReference type="NCBI Taxonomy" id="285545"/>
    <lineage>
        <taxon>Bacteria</taxon>
        <taxon>Bacillati</taxon>
        <taxon>Actinomycetota</taxon>
        <taxon>Actinomycetes</taxon>
        <taxon>Kitasatosporales</taxon>
        <taxon>Streptomycetaceae</taxon>
        <taxon>Kitasatospora</taxon>
    </lineage>
</organism>
<feature type="transmembrane region" description="Helical" evidence="1">
    <location>
        <begin position="27"/>
        <end position="51"/>
    </location>
</feature>
<keyword evidence="1" id="KW-1133">Transmembrane helix</keyword>